<evidence type="ECO:0000256" key="6">
    <source>
        <dbReference type="ARBA" id="ARBA00023180"/>
    </source>
</evidence>
<dbReference type="UniPathway" id="UPA00114"/>
<dbReference type="Proteomes" id="UP000030651">
    <property type="component" value="Unassembled WGS sequence"/>
</dbReference>
<dbReference type="InterPro" id="IPR036881">
    <property type="entry name" value="Glyco_hydro_3_C_sf"/>
</dbReference>
<sequence>MAAKLLGLCWLFLAKPTFAVLTRPNCSSLPLASNDVCNTSLPPSQRAAALTAAMTIDEKVGNLLNNASGAPRLGVPEYEWWSEALHGLGFSEGVDFGQNFSIGVTPLDEPFSSATSFANPILLAAAFDDAMIRDIADVISTEARAFSNYGRAGLDFWTPNINPYRDPRWGRGMETPGEDPLRIKGYVNAFVEGMEGPPDAVPKKTITTCKHFAGYDMEDSDGVTRHNFDAIISTQELVEYYMPPFQQCVRDSRAGSVMCSYNALNGVPACANDYLLKTVLRDHWNWTDGSQYVVTDCDALQDTYEQHNYTNTAAEAVSVLFAAGTDNICSASSTDVLDAYQQSLLSEDDIDQSLNRLIEALVRLGYYDPVDSNPYQNLTWEDVNTPAAEELARGSAAESMVLLNNDGTLPLDFSTIPSVAIIGPWANVTWELLGTYFGISPFYHSPLFAAEQLGVPVHFAAGATSSGNSSLSLEAATAADVVLYFGGIDLATESETNDRSSIAWPTTQLAEIEQLCALGKPCIVVQFGDLVDHTSLLTNGNISSLLWAGYPGQDGGPAAFDVLTGKTSPAGRLPVTQYPADYVDQVLMTDMSLRPSNSSPGRTYMYYDEAVQPFGFGLHYTNFNASFATLTTCKSSGNLSMTFSTADFVSGCAAPYLDLCPFGNLTINVSNQGTVTSDYVALAFLAGAHGPEPRPIKRLASYTRVRDIAPDQTASATLGLTLGNLARVNTAGDSVLYPGDYELLLDVPMQASMSFQLVGDEVVLDSWPQPPW</sequence>
<keyword evidence="8" id="KW-0326">Glycosidase</keyword>
<dbReference type="GO" id="GO:0046556">
    <property type="term" value="F:alpha-L-arabinofuranosidase activity"/>
    <property type="evidence" value="ECO:0007669"/>
    <property type="project" value="TreeGrafter"/>
</dbReference>
<dbReference type="InterPro" id="IPR026891">
    <property type="entry name" value="Fn3-like"/>
</dbReference>
<evidence type="ECO:0000256" key="11">
    <source>
        <dbReference type="ARBA" id="ARBA00026107"/>
    </source>
</evidence>
<evidence type="ECO:0000256" key="1">
    <source>
        <dbReference type="ARBA" id="ARBA00004851"/>
    </source>
</evidence>
<organism evidence="14 15">
    <name type="scientific">Pestalotiopsis fici (strain W106-1 / CGMCC3.15140)</name>
    <dbReference type="NCBI Taxonomy" id="1229662"/>
    <lineage>
        <taxon>Eukaryota</taxon>
        <taxon>Fungi</taxon>
        <taxon>Dikarya</taxon>
        <taxon>Ascomycota</taxon>
        <taxon>Pezizomycotina</taxon>
        <taxon>Sordariomycetes</taxon>
        <taxon>Xylariomycetidae</taxon>
        <taxon>Amphisphaeriales</taxon>
        <taxon>Sporocadaceae</taxon>
        <taxon>Pestalotiopsis</taxon>
    </lineage>
</organism>
<dbReference type="SUPFAM" id="SSF52279">
    <property type="entry name" value="Beta-D-glucan exohydrolase, C-terminal domain"/>
    <property type="match status" value="1"/>
</dbReference>
<evidence type="ECO:0000256" key="2">
    <source>
        <dbReference type="ARBA" id="ARBA00005336"/>
    </source>
</evidence>
<dbReference type="STRING" id="1229662.W3WNI9"/>
<dbReference type="KEGG" id="pfy:PFICI_12367"/>
<dbReference type="HOGENOM" id="CLU_004542_5_3_1"/>
<keyword evidence="6" id="KW-0325">Glycoprotein</keyword>
<dbReference type="GO" id="GO:0031222">
    <property type="term" value="P:arabinan catabolic process"/>
    <property type="evidence" value="ECO:0007669"/>
    <property type="project" value="TreeGrafter"/>
</dbReference>
<dbReference type="OrthoDB" id="47059at2759"/>
<dbReference type="Pfam" id="PF01915">
    <property type="entry name" value="Glyco_hydro_3_C"/>
    <property type="match status" value="1"/>
</dbReference>
<reference evidence="15" key="1">
    <citation type="journal article" date="2015" name="BMC Genomics">
        <title>Genomic and transcriptomic analysis of the endophytic fungus Pestalotiopsis fici reveals its lifestyle and high potential for synthesis of natural products.</title>
        <authorList>
            <person name="Wang X."/>
            <person name="Zhang X."/>
            <person name="Liu L."/>
            <person name="Xiang M."/>
            <person name="Wang W."/>
            <person name="Sun X."/>
            <person name="Che Y."/>
            <person name="Guo L."/>
            <person name="Liu G."/>
            <person name="Guo L."/>
            <person name="Wang C."/>
            <person name="Yin W.B."/>
            <person name="Stadler M."/>
            <person name="Zhang X."/>
            <person name="Liu X."/>
        </authorList>
    </citation>
    <scope>NUCLEOTIDE SEQUENCE [LARGE SCALE GENOMIC DNA]</scope>
    <source>
        <strain evidence="15">W106-1 / CGMCC3.15140</strain>
    </source>
</reference>
<evidence type="ECO:0000313" key="15">
    <source>
        <dbReference type="Proteomes" id="UP000030651"/>
    </source>
</evidence>
<keyword evidence="9" id="KW-0624">Polysaccharide degradation</keyword>
<dbReference type="InParanoid" id="W3WNI9"/>
<dbReference type="InterPro" id="IPR002772">
    <property type="entry name" value="Glyco_hydro_3_C"/>
</dbReference>
<dbReference type="RefSeq" id="XP_007839139.1">
    <property type="nucleotide sequence ID" value="XM_007840948.1"/>
</dbReference>
<evidence type="ECO:0000256" key="8">
    <source>
        <dbReference type="ARBA" id="ARBA00023295"/>
    </source>
</evidence>
<dbReference type="Pfam" id="PF00933">
    <property type="entry name" value="Glyco_hydro_3"/>
    <property type="match status" value="1"/>
</dbReference>
<dbReference type="GeneID" id="19277380"/>
<feature type="signal peptide" evidence="12">
    <location>
        <begin position="1"/>
        <end position="19"/>
    </location>
</feature>
<name>W3WNI9_PESFW</name>
<comment type="pathway">
    <text evidence="1">Glycan degradation; xylan degradation.</text>
</comment>
<dbReference type="Gene3D" id="3.20.20.300">
    <property type="entry name" value="Glycoside hydrolase, family 3, N-terminal domain"/>
    <property type="match status" value="1"/>
</dbReference>
<dbReference type="GO" id="GO:0009044">
    <property type="term" value="F:xylan 1,4-beta-xylosidase activity"/>
    <property type="evidence" value="ECO:0007669"/>
    <property type="project" value="UniProtKB-EC"/>
</dbReference>
<evidence type="ECO:0000256" key="12">
    <source>
        <dbReference type="SAM" id="SignalP"/>
    </source>
</evidence>
<dbReference type="eggNOG" id="ENOG502QQ55">
    <property type="taxonomic scope" value="Eukaryota"/>
</dbReference>
<protein>
    <recommendedName>
        <fullName evidence="11">xylan 1,4-beta-xylosidase</fullName>
        <ecNumber evidence="11">3.2.1.37</ecNumber>
    </recommendedName>
</protein>
<evidence type="ECO:0000313" key="14">
    <source>
        <dbReference type="EMBL" id="ETS75423.1"/>
    </source>
</evidence>
<feature type="chain" id="PRO_5004834865" description="xylan 1,4-beta-xylosidase" evidence="12">
    <location>
        <begin position="20"/>
        <end position="772"/>
    </location>
</feature>
<evidence type="ECO:0000256" key="5">
    <source>
        <dbReference type="ARBA" id="ARBA00022801"/>
    </source>
</evidence>
<comment type="similarity">
    <text evidence="2">Belongs to the glycosyl hydrolase 3 family.</text>
</comment>
<keyword evidence="5" id="KW-0378">Hydrolase</keyword>
<dbReference type="Gene3D" id="3.40.50.1700">
    <property type="entry name" value="Glycoside hydrolase family 3 C-terminal domain"/>
    <property type="match status" value="1"/>
</dbReference>
<dbReference type="SUPFAM" id="SSF51445">
    <property type="entry name" value="(Trans)glycosidases"/>
    <property type="match status" value="1"/>
</dbReference>
<keyword evidence="15" id="KW-1185">Reference proteome</keyword>
<dbReference type="Pfam" id="PF14310">
    <property type="entry name" value="Fn3-like"/>
    <property type="match status" value="1"/>
</dbReference>
<proteinExistence type="inferred from homology"/>
<evidence type="ECO:0000256" key="7">
    <source>
        <dbReference type="ARBA" id="ARBA00023277"/>
    </source>
</evidence>
<dbReference type="PANTHER" id="PTHR42721:SF3">
    <property type="entry name" value="BETA-D-XYLOSIDASE 5-RELATED"/>
    <property type="match status" value="1"/>
</dbReference>
<dbReference type="PANTHER" id="PTHR42721">
    <property type="entry name" value="SUGAR HYDROLASE-RELATED"/>
    <property type="match status" value="1"/>
</dbReference>
<dbReference type="InterPro" id="IPR017853">
    <property type="entry name" value="GH"/>
</dbReference>
<dbReference type="SMART" id="SM01217">
    <property type="entry name" value="Fn3_like"/>
    <property type="match status" value="1"/>
</dbReference>
<dbReference type="AlphaFoldDB" id="W3WNI9"/>
<dbReference type="Gene3D" id="2.60.40.10">
    <property type="entry name" value="Immunoglobulins"/>
    <property type="match status" value="1"/>
</dbReference>
<dbReference type="InterPro" id="IPR013783">
    <property type="entry name" value="Ig-like_fold"/>
</dbReference>
<dbReference type="EMBL" id="KI912118">
    <property type="protein sequence ID" value="ETS75423.1"/>
    <property type="molecule type" value="Genomic_DNA"/>
</dbReference>
<evidence type="ECO:0000256" key="4">
    <source>
        <dbReference type="ARBA" id="ARBA00022729"/>
    </source>
</evidence>
<dbReference type="InterPro" id="IPR001764">
    <property type="entry name" value="Glyco_hydro_3_N"/>
</dbReference>
<dbReference type="OMA" id="CALGKPC"/>
<accession>W3WNI9</accession>
<feature type="domain" description="Fibronectin type III-like" evidence="13">
    <location>
        <begin position="679"/>
        <end position="749"/>
    </location>
</feature>
<evidence type="ECO:0000256" key="9">
    <source>
        <dbReference type="ARBA" id="ARBA00023326"/>
    </source>
</evidence>
<keyword evidence="7" id="KW-0119">Carbohydrate metabolism</keyword>
<evidence type="ECO:0000256" key="10">
    <source>
        <dbReference type="ARBA" id="ARBA00024574"/>
    </source>
</evidence>
<keyword evidence="3" id="KW-0858">Xylan degradation</keyword>
<gene>
    <name evidence="14" type="ORF">PFICI_12367</name>
</gene>
<comment type="catalytic activity">
    <reaction evidence="10">
        <text>Hydrolysis of (1-&gt;4)-beta-D-xylans, to remove successive D-xylose residues from the non-reducing termini.</text>
        <dbReference type="EC" id="3.2.1.37"/>
    </reaction>
</comment>
<keyword evidence="4 12" id="KW-0732">Signal</keyword>
<dbReference type="GO" id="GO:0045493">
    <property type="term" value="P:xylan catabolic process"/>
    <property type="evidence" value="ECO:0007669"/>
    <property type="project" value="UniProtKB-UniPathway"/>
</dbReference>
<evidence type="ECO:0000259" key="13">
    <source>
        <dbReference type="SMART" id="SM01217"/>
    </source>
</evidence>
<dbReference type="InterPro" id="IPR044993">
    <property type="entry name" value="BXL"/>
</dbReference>
<evidence type="ECO:0000256" key="3">
    <source>
        <dbReference type="ARBA" id="ARBA00022651"/>
    </source>
</evidence>
<dbReference type="InterPro" id="IPR036962">
    <property type="entry name" value="Glyco_hydro_3_N_sf"/>
</dbReference>
<dbReference type="EC" id="3.2.1.37" evidence="11"/>